<feature type="domain" description="Reverse transcriptase" evidence="4">
    <location>
        <begin position="29"/>
        <end position="117"/>
    </location>
</feature>
<dbReference type="InterPro" id="IPR043128">
    <property type="entry name" value="Rev_trsase/Diguanyl_cyclase"/>
</dbReference>
<evidence type="ECO:0000256" key="2">
    <source>
        <dbReference type="ARBA" id="ARBA00012180"/>
    </source>
</evidence>
<dbReference type="SUPFAM" id="SSF56672">
    <property type="entry name" value="DNA/RNA polymerases"/>
    <property type="match status" value="1"/>
</dbReference>
<organism evidence="5 6">
    <name type="scientific">Hemibagrus guttatus</name>
    <dbReference type="NCBI Taxonomy" id="175788"/>
    <lineage>
        <taxon>Eukaryota</taxon>
        <taxon>Metazoa</taxon>
        <taxon>Chordata</taxon>
        <taxon>Craniata</taxon>
        <taxon>Vertebrata</taxon>
        <taxon>Euteleostomi</taxon>
        <taxon>Actinopterygii</taxon>
        <taxon>Neopterygii</taxon>
        <taxon>Teleostei</taxon>
        <taxon>Ostariophysi</taxon>
        <taxon>Siluriformes</taxon>
        <taxon>Bagridae</taxon>
        <taxon>Hemibagrus</taxon>
    </lineage>
</organism>
<evidence type="ECO:0000313" key="6">
    <source>
        <dbReference type="Proteomes" id="UP001274896"/>
    </source>
</evidence>
<dbReference type="GO" id="GO:0004523">
    <property type="term" value="F:RNA-DNA hybrid ribonuclease activity"/>
    <property type="evidence" value="ECO:0007669"/>
    <property type="project" value="UniProtKB-EC"/>
</dbReference>
<protein>
    <recommendedName>
        <fullName evidence="2">ribonuclease H</fullName>
        <ecNumber evidence="2">3.1.26.4</ecNumber>
    </recommendedName>
</protein>
<feature type="region of interest" description="Disordered" evidence="3">
    <location>
        <begin position="264"/>
        <end position="299"/>
    </location>
</feature>
<dbReference type="InterPro" id="IPR000477">
    <property type="entry name" value="RT_dom"/>
</dbReference>
<gene>
    <name evidence="5" type="ORF">QTP70_004920</name>
</gene>
<keyword evidence="6" id="KW-1185">Reference proteome</keyword>
<dbReference type="PANTHER" id="PTHR24559:SF440">
    <property type="entry name" value="RIBONUCLEASE H"/>
    <property type="match status" value="1"/>
</dbReference>
<name>A0AAE0RD89_9TELE</name>
<dbReference type="CDD" id="cd01647">
    <property type="entry name" value="RT_LTR"/>
    <property type="match status" value="1"/>
</dbReference>
<evidence type="ECO:0000256" key="1">
    <source>
        <dbReference type="ARBA" id="ARBA00010879"/>
    </source>
</evidence>
<dbReference type="InterPro" id="IPR053134">
    <property type="entry name" value="RNA-dir_DNA_polymerase"/>
</dbReference>
<comment type="caution">
    <text evidence="5">The sequence shown here is derived from an EMBL/GenBank/DDBJ whole genome shotgun (WGS) entry which is preliminary data.</text>
</comment>
<dbReference type="InterPro" id="IPR043502">
    <property type="entry name" value="DNA/RNA_pol_sf"/>
</dbReference>
<sequence length="299" mass="33403">MHQYLNESLAAGLIRSSSSPAGAGFFFVGKKDGGLRPCIDYRGLNQITIKNRCPLPLISSAFELLQENVIFTKLDLRNAYNLVRVCEGDEWKTMFNNPFGHFEYLVMPFGLTNAPCHDFNLTFNNDKPWFTAKLRHLHQAKEDAFRNGDRVLNNQARNTLNKEIRVAKRSYAKKLENQFSSNDPASVWKGLKDITNYKTPSPSTEANQQLAEDLNEFYCRFETASLTPHARSENISTQLTPYPPPPAALRISKDDVCQVFLKQKRRKAPGPDGVTPVTGSQIGTGGVVPLAQGGRATHS</sequence>
<dbReference type="EMBL" id="JAUCMX010000003">
    <property type="protein sequence ID" value="KAK3550775.1"/>
    <property type="molecule type" value="Genomic_DNA"/>
</dbReference>
<dbReference type="AlphaFoldDB" id="A0AAE0RD89"/>
<reference evidence="5" key="1">
    <citation type="submission" date="2023-06" db="EMBL/GenBank/DDBJ databases">
        <title>Male Hemibagrus guttatus genome.</title>
        <authorList>
            <person name="Bian C."/>
        </authorList>
    </citation>
    <scope>NUCLEOTIDE SEQUENCE</scope>
    <source>
        <strain evidence="5">Male_cb2023</strain>
        <tissue evidence="5">Muscle</tissue>
    </source>
</reference>
<dbReference type="EC" id="3.1.26.4" evidence="2"/>
<evidence type="ECO:0000256" key="3">
    <source>
        <dbReference type="SAM" id="MobiDB-lite"/>
    </source>
</evidence>
<dbReference type="PANTHER" id="PTHR24559">
    <property type="entry name" value="TRANSPOSON TY3-I GAG-POL POLYPROTEIN"/>
    <property type="match status" value="1"/>
</dbReference>
<proteinExistence type="inferred from homology"/>
<accession>A0AAE0RD89</accession>
<dbReference type="Gene3D" id="3.30.70.270">
    <property type="match status" value="1"/>
</dbReference>
<dbReference type="Pfam" id="PF00078">
    <property type="entry name" value="RVT_1"/>
    <property type="match status" value="1"/>
</dbReference>
<evidence type="ECO:0000313" key="5">
    <source>
        <dbReference type="EMBL" id="KAK3550775.1"/>
    </source>
</evidence>
<comment type="similarity">
    <text evidence="1">Belongs to the beta type-B retroviral polymerase family. HERV class-II K(HML-2) pol subfamily.</text>
</comment>
<dbReference type="Proteomes" id="UP001274896">
    <property type="component" value="Unassembled WGS sequence"/>
</dbReference>
<dbReference type="Gene3D" id="3.10.10.10">
    <property type="entry name" value="HIV Type 1 Reverse Transcriptase, subunit A, domain 1"/>
    <property type="match status" value="1"/>
</dbReference>
<evidence type="ECO:0000259" key="4">
    <source>
        <dbReference type="Pfam" id="PF00078"/>
    </source>
</evidence>